<evidence type="ECO:0000313" key="3">
    <source>
        <dbReference type="Proteomes" id="UP000179642"/>
    </source>
</evidence>
<feature type="chain" id="PRO_5038966655" description="Cholesterol esterase" evidence="1">
    <location>
        <begin position="21"/>
        <end position="203"/>
    </location>
</feature>
<sequence>MRRTRWKRFAAILAPSIAAAAVLTVSVAQGALAASFFISGDTFKIAADSLTGKGLSVYGMVNVTRKGKLVPVTVTGVRAAKIDGLCLSVLFPIPVLGSYTLRLTGDRDRPATTRDMFFDVDQLNASEQSLKNLDIGVAAGSLTSGEVSPGDRDSKFFDPNSIALQSTAIAMSNLRVNAVAASLGSLDLPGARVSFKAGARECF</sequence>
<dbReference type="RefSeq" id="WP_071381492.1">
    <property type="nucleotide sequence ID" value="NZ_MLYO01000025.1"/>
</dbReference>
<evidence type="ECO:0000313" key="2">
    <source>
        <dbReference type="EMBL" id="OIK04839.1"/>
    </source>
</evidence>
<dbReference type="EMBL" id="MLYO01000025">
    <property type="protein sequence ID" value="OIK04839.1"/>
    <property type="molecule type" value="Genomic_DNA"/>
</dbReference>
<keyword evidence="3" id="KW-1185">Reference proteome</keyword>
<comment type="caution">
    <text evidence="2">The sequence shown here is derived from an EMBL/GenBank/DDBJ whole genome shotgun (WGS) entry which is preliminary data.</text>
</comment>
<reference evidence="2 3" key="1">
    <citation type="submission" date="2016-10" db="EMBL/GenBank/DDBJ databases">
        <title>Genome sequence of Streptomyces sp. MUSC 1.</title>
        <authorList>
            <person name="Lee L.-H."/>
            <person name="Ser H.-L."/>
            <person name="Law J.W.-F."/>
        </authorList>
    </citation>
    <scope>NUCLEOTIDE SEQUENCE [LARGE SCALE GENOMIC DNA]</scope>
    <source>
        <strain evidence="2 3">MUSC 1</strain>
    </source>
</reference>
<gene>
    <name evidence="2" type="ORF">BIV23_15955</name>
</gene>
<evidence type="ECO:0000256" key="1">
    <source>
        <dbReference type="SAM" id="SignalP"/>
    </source>
</evidence>
<dbReference type="Pfam" id="PF19741">
    <property type="entry name" value="DUF6230"/>
    <property type="match status" value="1"/>
</dbReference>
<protein>
    <recommendedName>
        <fullName evidence="4">Cholesterol esterase</fullName>
    </recommendedName>
</protein>
<dbReference type="AlphaFoldDB" id="A0A1S2QFB0"/>
<keyword evidence="1" id="KW-0732">Signal</keyword>
<dbReference type="InterPro" id="IPR046198">
    <property type="entry name" value="DUF6230"/>
</dbReference>
<accession>A0A1S2QFB0</accession>
<proteinExistence type="predicted"/>
<dbReference type="Proteomes" id="UP000179642">
    <property type="component" value="Unassembled WGS sequence"/>
</dbReference>
<evidence type="ECO:0008006" key="4">
    <source>
        <dbReference type="Google" id="ProtNLM"/>
    </source>
</evidence>
<name>A0A1S2QFB0_9ACTN</name>
<organism evidence="2 3">
    <name type="scientific">Streptomyces monashensis</name>
    <dbReference type="NCBI Taxonomy" id="1678012"/>
    <lineage>
        <taxon>Bacteria</taxon>
        <taxon>Bacillati</taxon>
        <taxon>Actinomycetota</taxon>
        <taxon>Actinomycetes</taxon>
        <taxon>Kitasatosporales</taxon>
        <taxon>Streptomycetaceae</taxon>
        <taxon>Streptomyces</taxon>
    </lineage>
</organism>
<dbReference type="OrthoDB" id="4238587at2"/>
<feature type="signal peptide" evidence="1">
    <location>
        <begin position="1"/>
        <end position="20"/>
    </location>
</feature>